<keyword evidence="1" id="KW-0614">Plasmid</keyword>
<evidence type="ECO:0000313" key="1">
    <source>
        <dbReference type="EMBL" id="AZZ87222.1"/>
    </source>
</evidence>
<proteinExistence type="predicted"/>
<dbReference type="AlphaFoldDB" id="A0A3T0VB41"/>
<reference evidence="1" key="1">
    <citation type="submission" date="2018-10" db="EMBL/GenBank/DDBJ databases">
        <title>The complete sequence of plasmid pCRE12-KPC.</title>
        <authorList>
            <person name="Dong D."/>
        </authorList>
    </citation>
    <scope>NUCLEOTIDE SEQUENCE</scope>
    <source>
        <plasmid evidence="1">pCRE12-KPC</plasmid>
    </source>
</reference>
<geneLocation type="plasmid" evidence="1">
    <name>pCRE12-KPC</name>
</geneLocation>
<dbReference type="EMBL" id="MK050973">
    <property type="protein sequence ID" value="AZZ87222.1"/>
    <property type="molecule type" value="Genomic_DNA"/>
</dbReference>
<name>A0A3T0VB41_CITFR</name>
<accession>A0A3T0VB41</accession>
<sequence length="132" mass="14153">MKAKCPGPGKFTILIVLTYQRCMLTAGIFPLTVFCKNGDITNPELSGGKMPDAGRNMIHIGEEGAQKTDTSNLQGNAQTVVITSAFSDKFLVCFIKMKISCQLKLIRFTGESAIAFSLLSGQKVNGHIGLPA</sequence>
<organism evidence="1">
    <name type="scientific">Citrobacter freundii</name>
    <dbReference type="NCBI Taxonomy" id="546"/>
    <lineage>
        <taxon>Bacteria</taxon>
        <taxon>Pseudomonadati</taxon>
        <taxon>Pseudomonadota</taxon>
        <taxon>Gammaproteobacteria</taxon>
        <taxon>Enterobacterales</taxon>
        <taxon>Enterobacteriaceae</taxon>
        <taxon>Citrobacter</taxon>
        <taxon>Citrobacter freundii complex</taxon>
    </lineage>
</organism>
<protein>
    <submittedName>
        <fullName evidence="1">Uncharacterized protein</fullName>
    </submittedName>
</protein>